<sequence length="175" mass="19557">MENSGNCPSSKPGSINLLLLLPTLLLGVLLIAGCAAADKVESRGDKAPEKLLLFQKTPCFGTCPAYNATLYTDGSIAYVGLRYVPIKDSLQLQLPEKEFLELRKALQELNYPSLQKTYLSSYTDLPSTYLTFYENGKEQKRVKHQQDGPKALQDFITTLHEQIMQLVQEKAQSQQ</sequence>
<dbReference type="Proteomes" id="UP000316727">
    <property type="component" value="Unassembled WGS sequence"/>
</dbReference>
<dbReference type="AlphaFoldDB" id="A0A501WCF0"/>
<evidence type="ECO:0000259" key="1">
    <source>
        <dbReference type="Pfam" id="PF20033"/>
    </source>
</evidence>
<keyword evidence="3" id="KW-1185">Reference proteome</keyword>
<feature type="domain" description="DUF6438" evidence="1">
    <location>
        <begin position="52"/>
        <end position="161"/>
    </location>
</feature>
<accession>A0A501WCF0</accession>
<reference evidence="2 3" key="1">
    <citation type="submission" date="2019-06" db="EMBL/GenBank/DDBJ databases">
        <title>A novel bacterium of genus Pontibacter, isolated from marine sediment.</title>
        <authorList>
            <person name="Huang H."/>
            <person name="Mo K."/>
            <person name="Hu Y."/>
        </authorList>
    </citation>
    <scope>NUCLEOTIDE SEQUENCE [LARGE SCALE GENOMIC DNA]</scope>
    <source>
        <strain evidence="2 3">HB172049</strain>
    </source>
</reference>
<evidence type="ECO:0000313" key="2">
    <source>
        <dbReference type="EMBL" id="TPE46060.1"/>
    </source>
</evidence>
<dbReference type="OrthoDB" id="7172369at2"/>
<dbReference type="EMBL" id="VFRQ01000001">
    <property type="protein sequence ID" value="TPE46060.1"/>
    <property type="molecule type" value="Genomic_DNA"/>
</dbReference>
<comment type="caution">
    <text evidence="2">The sequence shown here is derived from an EMBL/GenBank/DDBJ whole genome shotgun (WGS) entry which is preliminary data.</text>
</comment>
<dbReference type="Pfam" id="PF20033">
    <property type="entry name" value="DUF6438"/>
    <property type="match status" value="1"/>
</dbReference>
<proteinExistence type="predicted"/>
<protein>
    <recommendedName>
        <fullName evidence="1">DUF6438 domain-containing protein</fullName>
    </recommendedName>
</protein>
<name>A0A501WCF0_9BACT</name>
<gene>
    <name evidence="2" type="ORF">FJM65_01570</name>
</gene>
<organism evidence="2 3">
    <name type="scientific">Pontibacter mangrovi</name>
    <dbReference type="NCBI Taxonomy" id="2589816"/>
    <lineage>
        <taxon>Bacteria</taxon>
        <taxon>Pseudomonadati</taxon>
        <taxon>Bacteroidota</taxon>
        <taxon>Cytophagia</taxon>
        <taxon>Cytophagales</taxon>
        <taxon>Hymenobacteraceae</taxon>
        <taxon>Pontibacter</taxon>
    </lineage>
</organism>
<evidence type="ECO:0000313" key="3">
    <source>
        <dbReference type="Proteomes" id="UP000316727"/>
    </source>
</evidence>
<dbReference type="InterPro" id="IPR045497">
    <property type="entry name" value="DUF6438"/>
</dbReference>